<protein>
    <submittedName>
        <fullName evidence="1">Envelope glycoprotein</fullName>
    </submittedName>
</protein>
<keyword evidence="1" id="KW-0946">Virion</keyword>
<organism evidence="1 2">
    <name type="scientific">Human immunodeficiency virus type 1</name>
    <name type="common">HIV-1</name>
    <dbReference type="NCBI Taxonomy" id="11676"/>
    <lineage>
        <taxon>Viruses</taxon>
        <taxon>Riboviria</taxon>
        <taxon>Pararnavirae</taxon>
        <taxon>Artverviricota</taxon>
        <taxon>Revtraviricetes</taxon>
        <taxon>Ortervirales</taxon>
        <taxon>Retroviridae</taxon>
        <taxon>Orthoretrovirinae</taxon>
        <taxon>Lentivirus</taxon>
        <taxon>Lentivirus humimdef1</taxon>
    </lineage>
</organism>
<reference evidence="1 2" key="1">
    <citation type="journal article" date="2012" name="Nature">
        <title>Increased HIV-1 vaccine efficacy against viruses with genetic signatures in Env V2.</title>
        <authorList>
            <person name="Rolland M."/>
            <person name="Edlefsen P.T."/>
            <person name="Larsen B.B."/>
            <person name="Tovanabutra S."/>
            <person name="Sanders-Buell E."/>
            <person name="Hertz T."/>
            <person name="de Camp A.C."/>
            <person name="Carrico C."/>
            <person name="Menis S."/>
            <person name="Magaret C.A."/>
            <person name="Ahmed H."/>
            <person name="Juraska M."/>
            <person name="Chen L."/>
            <person name="Konopa P."/>
            <person name="Nariya S."/>
            <person name="Stoddard J.N."/>
            <person name="Wong K."/>
            <person name="Zhao H."/>
            <person name="Deng W."/>
            <person name="Maust B.S."/>
            <person name="Bose M."/>
            <person name="Howell S."/>
            <person name="Bates A."/>
            <person name="Lazzaro M."/>
            <person name="O'Sullivan A."/>
            <person name="Lei E."/>
            <person name="Bradfield A."/>
            <person name="Ibitamuno G."/>
            <person name="Assawadarachai V."/>
            <person name="O'Connell R.J."/>
            <person name="de Souza M.S."/>
            <person name="Nitayaphan S."/>
            <person name="Rerks-Ngarm S."/>
            <person name="Robb M.L."/>
            <person name="McLellan J.S."/>
            <person name="Georgiev I."/>
            <person name="Kwong P.D."/>
            <person name="Carlson J.M."/>
            <person name="Michael N.L."/>
            <person name="Schief W.R."/>
            <person name="Gilbert P.B."/>
            <person name="Mullins J.I."/>
            <person name="Kim J.H."/>
        </authorList>
    </citation>
    <scope>NUCLEOTIDE SEQUENCE [LARGE SCALE GENOMIC DNA]</scope>
    <source>
        <strain evidence="1">AA025a_WG4</strain>
    </source>
</reference>
<name>K0GM00_HV1</name>
<keyword evidence="1" id="KW-0261">Viral envelope protein</keyword>
<accession>K0GM00</accession>
<sequence>MKVKETQRNWPNLWKWGTLILGLVVYFKL</sequence>
<evidence type="ECO:0000313" key="2">
    <source>
        <dbReference type="Proteomes" id="UP000160359"/>
    </source>
</evidence>
<dbReference type="Proteomes" id="UP000160359">
    <property type="component" value="Genome"/>
</dbReference>
<organismHost>
    <name type="scientific">Homo sapiens</name>
    <name type="common">Human</name>
    <dbReference type="NCBI Taxonomy" id="9606"/>
</organismHost>
<proteinExistence type="predicted"/>
<evidence type="ECO:0000313" key="1">
    <source>
        <dbReference type="EMBL" id="AFU27575.1"/>
    </source>
</evidence>
<gene>
    <name evidence="1" type="primary">env</name>
</gene>
<dbReference type="GO" id="GO:0019031">
    <property type="term" value="C:viral envelope"/>
    <property type="evidence" value="ECO:0007669"/>
    <property type="project" value="UniProtKB-KW"/>
</dbReference>
<dbReference type="EMBL" id="JX447003">
    <property type="protein sequence ID" value="AFU27575.1"/>
    <property type="molecule type" value="Genomic_RNA"/>
</dbReference>